<dbReference type="AlphaFoldDB" id="A0A0G9H758"/>
<gene>
    <name evidence="1" type="ORF">Y882_02620</name>
</gene>
<dbReference type="RefSeq" id="WP_156171306.1">
    <property type="nucleotide sequence ID" value="NZ_JPLA01000006.1"/>
</dbReference>
<sequence>MTGTLQVDSAGDDHAAVMERMEIAAAARRHLGMPAVRAIAKLRHITEMAPRFTQMAIAVRAAIRGMNDPTVIDMAMRNMAIVNERNVSRVSA</sequence>
<dbReference type="EMBL" id="JPLA01000006">
    <property type="protein sequence ID" value="KLD65433.1"/>
    <property type="molecule type" value="Genomic_DNA"/>
</dbReference>
<reference evidence="1 2" key="1">
    <citation type="journal article" date="2015" name="Antonie Van Leeuwenhoek">
        <title>A phylogenomic and molecular marker based taxonomic framework for the order Xanthomonadales: proposal to transfer the families Algiphilaceae and Solimonadaceae to the order Nevskiales ord. nov. and to create a new family within the order Xanthomonadales, the family Rhodanobacteraceae fam. nov., containing the genus Rhodanobacter and its closest relatives.</title>
        <authorList>
            <person name="Naushad S."/>
            <person name="Adeolu M."/>
            <person name="Wong S."/>
            <person name="Sohail M."/>
            <person name="Schellhorn H.E."/>
            <person name="Gupta R.S."/>
        </authorList>
    </citation>
    <scope>NUCLEOTIDE SEQUENCE [LARGE SCALE GENOMIC DNA]</scope>
    <source>
        <strain evidence="1 2">DSM 16301</strain>
    </source>
</reference>
<organism evidence="1 2">
    <name type="scientific">Dyella japonica DSM 16301</name>
    <dbReference type="NCBI Taxonomy" id="1440762"/>
    <lineage>
        <taxon>Bacteria</taxon>
        <taxon>Pseudomonadati</taxon>
        <taxon>Pseudomonadota</taxon>
        <taxon>Gammaproteobacteria</taxon>
        <taxon>Lysobacterales</taxon>
        <taxon>Rhodanobacteraceae</taxon>
        <taxon>Dyella</taxon>
    </lineage>
</organism>
<protein>
    <submittedName>
        <fullName evidence="1">Uncharacterized protein</fullName>
    </submittedName>
</protein>
<evidence type="ECO:0000313" key="1">
    <source>
        <dbReference type="EMBL" id="KLD65433.1"/>
    </source>
</evidence>
<dbReference type="PATRIC" id="fig|1440762.4.peg.3305"/>
<dbReference type="Proteomes" id="UP000035481">
    <property type="component" value="Unassembled WGS sequence"/>
</dbReference>
<evidence type="ECO:0000313" key="2">
    <source>
        <dbReference type="Proteomes" id="UP000035481"/>
    </source>
</evidence>
<comment type="caution">
    <text evidence="1">The sequence shown here is derived from an EMBL/GenBank/DDBJ whole genome shotgun (WGS) entry which is preliminary data.</text>
</comment>
<name>A0A0G9H758_9GAMM</name>
<accession>A0A0G9H758</accession>
<proteinExistence type="predicted"/>